<name>A0A402C347_RHOWR</name>
<feature type="transmembrane region" description="Helical" evidence="2">
    <location>
        <begin position="36"/>
        <end position="58"/>
    </location>
</feature>
<dbReference type="Pfam" id="PF08310">
    <property type="entry name" value="LGFP"/>
    <property type="match status" value="1"/>
</dbReference>
<dbReference type="GO" id="GO:0030435">
    <property type="term" value="P:sporulation resulting in formation of a cellular spore"/>
    <property type="evidence" value="ECO:0007669"/>
    <property type="project" value="InterPro"/>
</dbReference>
<keyword evidence="2" id="KW-1133">Transmembrane helix</keyword>
<dbReference type="InterPro" id="IPR013693">
    <property type="entry name" value="SpoIID/LytB_N"/>
</dbReference>
<dbReference type="NCBIfam" id="TIGR02669">
    <property type="entry name" value="SpoIID_LytB"/>
    <property type="match status" value="1"/>
</dbReference>
<reference evidence="4 5" key="1">
    <citation type="submission" date="2018-11" db="EMBL/GenBank/DDBJ databases">
        <title>Microbial catabolism of amino acid.</title>
        <authorList>
            <person name="Hibi M."/>
            <person name="Ogawa J."/>
        </authorList>
    </citation>
    <scope>NUCLEOTIDE SEQUENCE [LARGE SCALE GENOMIC DNA]</scope>
    <source>
        <strain evidence="4 5">C31-06</strain>
    </source>
</reference>
<keyword evidence="2" id="KW-0812">Transmembrane</keyword>
<dbReference type="Pfam" id="PF08486">
    <property type="entry name" value="SpoIID"/>
    <property type="match status" value="1"/>
</dbReference>
<organism evidence="4 5">
    <name type="scientific">Rhodococcus wratislaviensis</name>
    <name type="common">Tsukamurella wratislaviensis</name>
    <dbReference type="NCBI Taxonomy" id="44752"/>
    <lineage>
        <taxon>Bacteria</taxon>
        <taxon>Bacillati</taxon>
        <taxon>Actinomycetota</taxon>
        <taxon>Actinomycetes</taxon>
        <taxon>Mycobacteriales</taxon>
        <taxon>Nocardiaceae</taxon>
        <taxon>Rhodococcus</taxon>
    </lineage>
</organism>
<proteinExistence type="predicted"/>
<keyword evidence="2" id="KW-0472">Membrane</keyword>
<dbReference type="AlphaFoldDB" id="A0A402C347"/>
<comment type="caution">
    <text evidence="4">The sequence shown here is derived from an EMBL/GenBank/DDBJ whole genome shotgun (WGS) entry which is preliminary data.</text>
</comment>
<feature type="domain" description="Sporulation stage II protein D amidase enhancer LytB N-terminal" evidence="3">
    <location>
        <begin position="229"/>
        <end position="317"/>
    </location>
</feature>
<evidence type="ECO:0000256" key="2">
    <source>
        <dbReference type="SAM" id="Phobius"/>
    </source>
</evidence>
<evidence type="ECO:0000259" key="3">
    <source>
        <dbReference type="Pfam" id="PF08486"/>
    </source>
</evidence>
<protein>
    <submittedName>
        <fullName evidence="4">Probable stage II sporulation protein</fullName>
    </submittedName>
</protein>
<evidence type="ECO:0000256" key="1">
    <source>
        <dbReference type="SAM" id="MobiDB-lite"/>
    </source>
</evidence>
<dbReference type="EMBL" id="BHYM01000014">
    <property type="protein sequence ID" value="GCE38064.1"/>
    <property type="molecule type" value="Genomic_DNA"/>
</dbReference>
<keyword evidence="5" id="KW-1185">Reference proteome</keyword>
<evidence type="ECO:0000313" key="4">
    <source>
        <dbReference type="EMBL" id="GCE38064.1"/>
    </source>
</evidence>
<dbReference type="InterPro" id="IPR013486">
    <property type="entry name" value="SpoIID/LytB"/>
</dbReference>
<gene>
    <name evidence="4" type="ORF">Rhow_001003</name>
</gene>
<dbReference type="Proteomes" id="UP000287519">
    <property type="component" value="Unassembled WGS sequence"/>
</dbReference>
<feature type="region of interest" description="Disordered" evidence="1">
    <location>
        <begin position="434"/>
        <end position="458"/>
    </location>
</feature>
<accession>A0A402C347</accession>
<dbReference type="InterPro" id="IPR013207">
    <property type="entry name" value="LGFP"/>
</dbReference>
<evidence type="ECO:0000313" key="5">
    <source>
        <dbReference type="Proteomes" id="UP000287519"/>
    </source>
</evidence>
<sequence>MMAKTEFGVRAGRPAWTRRRRYIAGPPARRGFRATLLRASALGIAPVLVVGAVTGVVLQVRSSGQDVRETVASDTPFTLSGHGNGHGRGMGQWGAYGYAKDQGWAAERILGHYYGGTTLGTLADAQISVRLQARDDQPLDVYSDAGAVVAGKPVGPGEAVHLTPTADGGANVVVTRGCAGDVLWQDATDHPWVDPIDLAPDRPANEHLKLCAGDTPYRGALGVALDGAAVRTVNVVDMDDYLLGVVPAEAKAGWADTGGAEALRAQAVAARSYAAAENREEYAKTCDTQSCQVYGGSSKEDPRTTDAVRSTKGMILTKDNKPVAAEFSSSTGGYTAGGEFPAVEDQGDTVSPNHDWVVTLTAGDIASAFNVGELESFEVVTRNNFGVDGGRVTGVKVVGTSGTAEATGAEARAKLKLKSDWFTLGDGLAVPAPPAVPGEPDPSILASAGEDEDTVGTTEGSPIAEKYKELGGVNSTLGAPIGPEMMLPSEAGKFRMFTNGTIIWTKKLGAQVIDASVLREWLPTGGS</sequence>